<feature type="binding site" evidence="5">
    <location>
        <position position="213"/>
    </location>
    <ligand>
        <name>ATP</name>
        <dbReference type="ChEBI" id="CHEBI:30616"/>
    </ligand>
</feature>
<keyword evidence="9" id="KW-1185">Reference proteome</keyword>
<dbReference type="InterPro" id="IPR003135">
    <property type="entry name" value="ATP-grasp_carboxylate-amine"/>
</dbReference>
<dbReference type="HAMAP" id="MF_01928">
    <property type="entry name" value="PurK"/>
    <property type="match status" value="1"/>
</dbReference>
<feature type="binding site" evidence="5">
    <location>
        <position position="190"/>
    </location>
    <ligand>
        <name>ATP</name>
        <dbReference type="ChEBI" id="CHEBI:30616"/>
    </ligand>
</feature>
<dbReference type="SUPFAM" id="SSF52440">
    <property type="entry name" value="PreATP-grasp domain"/>
    <property type="match status" value="1"/>
</dbReference>
<comment type="similarity">
    <text evidence="5 6">Belongs to the PurK/PurT family.</text>
</comment>
<comment type="subunit">
    <text evidence="5 6">Homodimer.</text>
</comment>
<keyword evidence="8" id="KW-0456">Lyase</keyword>
<dbReference type="NCBIfam" id="NF004676">
    <property type="entry name" value="PRK06019.1-2"/>
    <property type="match status" value="1"/>
</dbReference>
<dbReference type="InterPro" id="IPR013815">
    <property type="entry name" value="ATP_grasp_subdomain_1"/>
</dbReference>
<dbReference type="SUPFAM" id="SSF51246">
    <property type="entry name" value="Rudiment single hybrid motif"/>
    <property type="match status" value="1"/>
</dbReference>
<dbReference type="NCBIfam" id="NF004677">
    <property type="entry name" value="PRK06019.1-3"/>
    <property type="match status" value="1"/>
</dbReference>
<organism evidence="8 9">
    <name type="scientific">Alkalilimnicola ehrlichii (strain ATCC BAA-1101 / DSM 17681 / MLHE-1)</name>
    <dbReference type="NCBI Taxonomy" id="187272"/>
    <lineage>
        <taxon>Bacteria</taxon>
        <taxon>Pseudomonadati</taxon>
        <taxon>Pseudomonadota</taxon>
        <taxon>Gammaproteobacteria</taxon>
        <taxon>Chromatiales</taxon>
        <taxon>Ectothiorhodospiraceae</taxon>
        <taxon>Alkalilimnicola</taxon>
    </lineage>
</organism>
<dbReference type="GO" id="GO:0046872">
    <property type="term" value="F:metal ion binding"/>
    <property type="evidence" value="ECO:0007669"/>
    <property type="project" value="InterPro"/>
</dbReference>
<dbReference type="EC" id="6.3.4.18" evidence="5 6"/>
<keyword evidence="4 5" id="KW-0067">ATP-binding</keyword>
<dbReference type="OrthoDB" id="9804625at2"/>
<comment type="pathway">
    <text evidence="5 6">Purine metabolism; IMP biosynthesis via de novo pathway; 5-amino-1-(5-phospho-D-ribosyl)imidazole-4-carboxylate from 5-amino-1-(5-phospho-D-ribosyl)imidazole (N5-CAIR route): step 1/2.</text>
</comment>
<dbReference type="UniPathway" id="UPA00074">
    <property type="reaction ID" value="UER00942"/>
</dbReference>
<dbReference type="Gene3D" id="3.40.50.20">
    <property type="match status" value="1"/>
</dbReference>
<evidence type="ECO:0000256" key="2">
    <source>
        <dbReference type="ARBA" id="ARBA00022741"/>
    </source>
</evidence>
<keyword evidence="2 5" id="KW-0547">Nucleotide-binding</keyword>
<dbReference type="GO" id="GO:0006189">
    <property type="term" value="P:'de novo' IMP biosynthetic process"/>
    <property type="evidence" value="ECO:0007669"/>
    <property type="project" value="UniProtKB-UniRule"/>
</dbReference>
<dbReference type="GO" id="GO:0034028">
    <property type="term" value="F:5-(carboxyamino)imidazole ribonucleotide synthase activity"/>
    <property type="evidence" value="ECO:0007669"/>
    <property type="project" value="UniProtKB-UniRule"/>
</dbReference>
<dbReference type="HOGENOM" id="CLU_011534_0_1_6"/>
<name>Q0A6F9_ALKEH</name>
<evidence type="ECO:0000256" key="4">
    <source>
        <dbReference type="ARBA" id="ARBA00022840"/>
    </source>
</evidence>
<dbReference type="Pfam" id="PF02222">
    <property type="entry name" value="ATP-grasp"/>
    <property type="match status" value="1"/>
</dbReference>
<dbReference type="Pfam" id="PF17769">
    <property type="entry name" value="PurK_C"/>
    <property type="match status" value="1"/>
</dbReference>
<dbReference type="SUPFAM" id="SSF56059">
    <property type="entry name" value="Glutathione synthetase ATP-binding domain-like"/>
    <property type="match status" value="1"/>
</dbReference>
<feature type="binding site" evidence="5">
    <location>
        <position position="107"/>
    </location>
    <ligand>
        <name>ATP</name>
        <dbReference type="ChEBI" id="CHEBI:30616"/>
    </ligand>
</feature>
<evidence type="ECO:0000256" key="1">
    <source>
        <dbReference type="ARBA" id="ARBA00022598"/>
    </source>
</evidence>
<dbReference type="InterPro" id="IPR011054">
    <property type="entry name" value="Rudment_hybrid_motif"/>
</dbReference>
<dbReference type="FunFam" id="3.40.50.20:FF:000016">
    <property type="entry name" value="N5-carboxyaminoimidazole ribonucleotide synthase"/>
    <property type="match status" value="1"/>
</dbReference>
<dbReference type="RefSeq" id="WP_011629972.1">
    <property type="nucleotide sequence ID" value="NC_008340.1"/>
</dbReference>
<dbReference type="NCBIfam" id="NF004675">
    <property type="entry name" value="PRK06019.1-1"/>
    <property type="match status" value="1"/>
</dbReference>
<dbReference type="AlphaFoldDB" id="Q0A6F9"/>
<evidence type="ECO:0000256" key="6">
    <source>
        <dbReference type="RuleBase" id="RU361200"/>
    </source>
</evidence>
<dbReference type="FunFam" id="3.30.470.20:FF:000029">
    <property type="entry name" value="N5-carboxyaminoimidazole ribonucleotide synthase"/>
    <property type="match status" value="1"/>
</dbReference>
<dbReference type="KEGG" id="aeh:Mlg_2236"/>
<dbReference type="GO" id="GO:0004638">
    <property type="term" value="F:phosphoribosylaminoimidazole carboxylase activity"/>
    <property type="evidence" value="ECO:0007669"/>
    <property type="project" value="InterPro"/>
</dbReference>
<evidence type="ECO:0000313" key="9">
    <source>
        <dbReference type="Proteomes" id="UP000001962"/>
    </source>
</evidence>
<dbReference type="Gene3D" id="3.30.470.20">
    <property type="entry name" value="ATP-grasp fold, B domain"/>
    <property type="match status" value="1"/>
</dbReference>
<feature type="binding site" evidence="5">
    <location>
        <begin position="152"/>
        <end position="158"/>
    </location>
    <ligand>
        <name>ATP</name>
        <dbReference type="ChEBI" id="CHEBI:30616"/>
    </ligand>
</feature>
<sequence length="382" mass="41349">MSKILLPGATLGVLGNGQLGRMFALAARRMGYRVACFGPGRDSPAGQVCDIEVTADYRDEQALRDFARRVDGVTFEFENVPAEAGDLLAGYVPVRPHHTVLHVAQNRWREKTWLSEQGFPVGAFATVEREEELAAALERVGTPAVLKTAGFGYDGKGQALIREPSEAAWAWAAIGGQAAVLEAFVDFHMEVSMVAARGLDGSFTHYGVLENRHRDHILDLTLPEAPLGPQLREQAEDVTRGILEALDVVGVLCVEFFVASDGRLLVNELAPRPHNSGHLTFDAAMTSQFEQQVRALCGLPLGDSRLLRPAAMVNLLGDLWGDGEPDWAAALKDPEVKLHLYGKAEAKPGRKMGHVTAFGEDRDDAARRALSARERLQAGAGG</sequence>
<dbReference type="Gene3D" id="3.30.1490.20">
    <property type="entry name" value="ATP-grasp fold, A domain"/>
    <property type="match status" value="1"/>
</dbReference>
<dbReference type="InterPro" id="IPR016185">
    <property type="entry name" value="PreATP-grasp_dom_sf"/>
</dbReference>
<dbReference type="FunFam" id="3.30.1490.20:FF:000015">
    <property type="entry name" value="N5-carboxyaminoimidazole ribonucleotide synthase"/>
    <property type="match status" value="1"/>
</dbReference>
<dbReference type="NCBIfam" id="NF004679">
    <property type="entry name" value="PRK06019.1-5"/>
    <property type="match status" value="1"/>
</dbReference>
<dbReference type="InterPro" id="IPR005875">
    <property type="entry name" value="PurK"/>
</dbReference>
<dbReference type="InterPro" id="IPR040686">
    <property type="entry name" value="PurK_C"/>
</dbReference>
<comment type="catalytic activity">
    <reaction evidence="5 6">
        <text>5-amino-1-(5-phospho-beta-D-ribosyl)imidazole + hydrogencarbonate + ATP = 5-carboxyamino-1-(5-phospho-D-ribosyl)imidazole + ADP + phosphate + 2 H(+)</text>
        <dbReference type="Rhea" id="RHEA:19317"/>
        <dbReference type="ChEBI" id="CHEBI:15378"/>
        <dbReference type="ChEBI" id="CHEBI:17544"/>
        <dbReference type="ChEBI" id="CHEBI:30616"/>
        <dbReference type="ChEBI" id="CHEBI:43474"/>
        <dbReference type="ChEBI" id="CHEBI:58730"/>
        <dbReference type="ChEBI" id="CHEBI:137981"/>
        <dbReference type="ChEBI" id="CHEBI:456216"/>
        <dbReference type="EC" id="6.3.4.18"/>
    </reaction>
</comment>
<dbReference type="NCBIfam" id="TIGR01161">
    <property type="entry name" value="purK"/>
    <property type="match status" value="1"/>
</dbReference>
<comment type="function">
    <text evidence="5">Catalyzes the ATP-dependent conversion of 5-aminoimidazole ribonucleotide (AIR) and HCO(3)(-) to N5-carboxyaminoimidazole ribonucleotide (N5-CAIR).</text>
</comment>
<gene>
    <name evidence="5 6" type="primary">purK</name>
    <name evidence="8" type="ordered locus">Mlg_2236</name>
</gene>
<feature type="binding site" evidence="5">
    <location>
        <position position="147"/>
    </location>
    <ligand>
        <name>ATP</name>
        <dbReference type="ChEBI" id="CHEBI:30616"/>
    </ligand>
</feature>
<evidence type="ECO:0000313" key="8">
    <source>
        <dbReference type="EMBL" id="ABI57578.1"/>
    </source>
</evidence>
<reference evidence="9" key="1">
    <citation type="submission" date="2006-08" db="EMBL/GenBank/DDBJ databases">
        <title>Complete sequence of Alkalilimnicola ehrilichei MLHE-1.</title>
        <authorList>
            <person name="Copeland A."/>
            <person name="Lucas S."/>
            <person name="Lapidus A."/>
            <person name="Barry K."/>
            <person name="Detter J.C."/>
            <person name="Glavina del Rio T."/>
            <person name="Hammon N."/>
            <person name="Israni S."/>
            <person name="Dalin E."/>
            <person name="Tice H."/>
            <person name="Pitluck S."/>
            <person name="Sims D."/>
            <person name="Brettin T."/>
            <person name="Bruce D."/>
            <person name="Han C."/>
            <person name="Tapia R."/>
            <person name="Gilna P."/>
            <person name="Schmutz J."/>
            <person name="Larimer F."/>
            <person name="Land M."/>
            <person name="Hauser L."/>
            <person name="Kyrpides N."/>
            <person name="Mikhailova N."/>
            <person name="Oremland R.S."/>
            <person name="Hoeft S.E."/>
            <person name="Switzer-Blum J."/>
            <person name="Kulp T."/>
            <person name="King G."/>
            <person name="Tabita R."/>
            <person name="Witte B."/>
            <person name="Santini J.M."/>
            <person name="Basu P."/>
            <person name="Hollibaugh J.T."/>
            <person name="Xie G."/>
            <person name="Stolz J.F."/>
            <person name="Richardson P."/>
        </authorList>
    </citation>
    <scope>NUCLEOTIDE SEQUENCE [LARGE SCALE GENOMIC DNA]</scope>
    <source>
        <strain evidence="9">ATCC BAA-1101 / DSM 17681 / MLHE-1</strain>
    </source>
</reference>
<dbReference type="Pfam" id="PF22660">
    <property type="entry name" value="RS_preATP-grasp-like"/>
    <property type="match status" value="1"/>
</dbReference>
<dbReference type="GO" id="GO:0005829">
    <property type="term" value="C:cytosol"/>
    <property type="evidence" value="ECO:0007669"/>
    <property type="project" value="TreeGrafter"/>
</dbReference>
<feature type="binding site" evidence="5">
    <location>
        <begin position="182"/>
        <end position="185"/>
    </location>
    <ligand>
        <name>ATP</name>
        <dbReference type="ChEBI" id="CHEBI:30616"/>
    </ligand>
</feature>
<dbReference type="PROSITE" id="PS50975">
    <property type="entry name" value="ATP_GRASP"/>
    <property type="match status" value="1"/>
</dbReference>
<accession>Q0A6F9</accession>
<dbReference type="eggNOG" id="COG0026">
    <property type="taxonomic scope" value="Bacteria"/>
</dbReference>
<dbReference type="InterPro" id="IPR054350">
    <property type="entry name" value="PurT/PurK_preATP-grasp"/>
</dbReference>
<dbReference type="PANTHER" id="PTHR11609">
    <property type="entry name" value="PURINE BIOSYNTHESIS PROTEIN 6/7, PUR6/7"/>
    <property type="match status" value="1"/>
</dbReference>
<protein>
    <recommendedName>
        <fullName evidence="5 6">N5-carboxyaminoimidazole ribonucleotide synthase</fullName>
        <shortName evidence="5 6">N5-CAIR synthase</shortName>
        <ecNumber evidence="5 6">6.3.4.18</ecNumber>
    </recommendedName>
    <alternativeName>
        <fullName evidence="5 6">5-(carboxyamino)imidazole ribonucleotide synthetase</fullName>
    </alternativeName>
</protein>
<proteinExistence type="inferred from homology"/>
<keyword evidence="3 5" id="KW-0658">Purine biosynthesis</keyword>
<dbReference type="EMBL" id="CP000453">
    <property type="protein sequence ID" value="ABI57578.1"/>
    <property type="molecule type" value="Genomic_DNA"/>
</dbReference>
<evidence type="ECO:0000256" key="5">
    <source>
        <dbReference type="HAMAP-Rule" id="MF_01928"/>
    </source>
</evidence>
<dbReference type="InterPro" id="IPR011761">
    <property type="entry name" value="ATP-grasp"/>
</dbReference>
<comment type="function">
    <text evidence="6">Catalyzes the ATP-dependent conversion of 5-aminoimidazole ribonucleotide (AIR) and HCO(3)- to N5-carboxyaminoimidazole ribonucleotide (N5-CAIR).</text>
</comment>
<dbReference type="GO" id="GO:0005524">
    <property type="term" value="F:ATP binding"/>
    <property type="evidence" value="ECO:0007669"/>
    <property type="project" value="UniProtKB-UniRule"/>
</dbReference>
<evidence type="ECO:0000259" key="7">
    <source>
        <dbReference type="PROSITE" id="PS50975"/>
    </source>
</evidence>
<feature type="domain" description="ATP-grasp" evidence="7">
    <location>
        <begin position="111"/>
        <end position="297"/>
    </location>
</feature>
<feature type="binding site" evidence="5">
    <location>
        <begin position="267"/>
        <end position="268"/>
    </location>
    <ligand>
        <name>ATP</name>
        <dbReference type="ChEBI" id="CHEBI:30616"/>
    </ligand>
</feature>
<evidence type="ECO:0000256" key="3">
    <source>
        <dbReference type="ARBA" id="ARBA00022755"/>
    </source>
</evidence>
<keyword evidence="1 5" id="KW-0436">Ligase</keyword>
<dbReference type="Proteomes" id="UP000001962">
    <property type="component" value="Chromosome"/>
</dbReference>
<dbReference type="PANTHER" id="PTHR11609:SF5">
    <property type="entry name" value="PHOSPHORIBOSYLAMINOIMIDAZOLE CARBOXYLASE"/>
    <property type="match status" value="1"/>
</dbReference>